<organism evidence="1 2">
    <name type="scientific">Setaria viridis</name>
    <name type="common">Green bristlegrass</name>
    <name type="synonym">Setaria italica subsp. viridis</name>
    <dbReference type="NCBI Taxonomy" id="4556"/>
    <lineage>
        <taxon>Eukaryota</taxon>
        <taxon>Viridiplantae</taxon>
        <taxon>Streptophyta</taxon>
        <taxon>Embryophyta</taxon>
        <taxon>Tracheophyta</taxon>
        <taxon>Spermatophyta</taxon>
        <taxon>Magnoliopsida</taxon>
        <taxon>Liliopsida</taxon>
        <taxon>Poales</taxon>
        <taxon>Poaceae</taxon>
        <taxon>PACMAD clade</taxon>
        <taxon>Panicoideae</taxon>
        <taxon>Panicodae</taxon>
        <taxon>Paniceae</taxon>
        <taxon>Cenchrinae</taxon>
        <taxon>Setaria</taxon>
    </lineage>
</organism>
<dbReference type="EMBL" id="CM016554">
    <property type="protein sequence ID" value="TKW25296.1"/>
    <property type="molecule type" value="Genomic_DNA"/>
</dbReference>
<dbReference type="Proteomes" id="UP000298652">
    <property type="component" value="Chromosome 3"/>
</dbReference>
<reference evidence="1" key="1">
    <citation type="submission" date="2019-03" db="EMBL/GenBank/DDBJ databases">
        <title>WGS assembly of Setaria viridis.</title>
        <authorList>
            <person name="Huang P."/>
            <person name="Jenkins J."/>
            <person name="Grimwood J."/>
            <person name="Barry K."/>
            <person name="Healey A."/>
            <person name="Mamidi S."/>
            <person name="Sreedasyam A."/>
            <person name="Shu S."/>
            <person name="Feldman M."/>
            <person name="Wu J."/>
            <person name="Yu Y."/>
            <person name="Chen C."/>
            <person name="Johnson J."/>
            <person name="Rokhsar D."/>
            <person name="Baxter I."/>
            <person name="Schmutz J."/>
            <person name="Brutnell T."/>
            <person name="Kellogg E."/>
        </authorList>
    </citation>
    <scope>NUCLEOTIDE SEQUENCE [LARGE SCALE GENOMIC DNA]</scope>
</reference>
<dbReference type="Gramene" id="TKW25296">
    <property type="protein sequence ID" value="TKW25296"/>
    <property type="gene ID" value="SEVIR_3G109300v2"/>
</dbReference>
<sequence>MMRLHTFSEKLSKANLMDVMPTTTKEEEVRALNSISEIVAVEDLTNKLDAMPSRPSKAKEYKELSMEHTLLQVVASSKDSGDVDTALQSITKNCVLPIIKKAVVAATPLAMITTSCKDMMMEQMTQQVDISFEDVVVVEDASDDEKLSQVWVLQSRTPYFSSPSKMTLLILRLGQGRRSSTDRGSTIKGLTPHL</sequence>
<keyword evidence="2" id="KW-1185">Reference proteome</keyword>
<evidence type="ECO:0000313" key="1">
    <source>
        <dbReference type="EMBL" id="TKW25296.1"/>
    </source>
</evidence>
<protein>
    <submittedName>
        <fullName evidence="1">Uncharacterized protein</fullName>
    </submittedName>
</protein>
<dbReference type="AlphaFoldDB" id="A0A4V6D9B6"/>
<proteinExistence type="predicted"/>
<accession>A0A4V6D9B6</accession>
<evidence type="ECO:0000313" key="2">
    <source>
        <dbReference type="Proteomes" id="UP000298652"/>
    </source>
</evidence>
<gene>
    <name evidence="1" type="ORF">SEVIR_3G109300v2</name>
</gene>
<name>A0A4V6D9B6_SETVI</name>